<gene>
    <name evidence="1" type="ORF">TGAMA5MH_00454</name>
</gene>
<protein>
    <submittedName>
        <fullName evidence="1">Uncharacterized protein</fullName>
    </submittedName>
</protein>
<evidence type="ECO:0000313" key="2">
    <source>
        <dbReference type="Proteomes" id="UP000236546"/>
    </source>
</evidence>
<sequence length="144" mass="16660">MDFILNASQYADRPPCSQGAEQHMPSKEIKVRYNVLYEDESGVMNCSDWCPGRGFRLESLDELLIKLPGGQTGMGIKFVLSGFRFRVTRLVFDDTDLERVIDEFNLWVAKYSADLDDDMTVEERMITVDIFLDEKKPTPFWIFS</sequence>
<evidence type="ECO:0000313" key="1">
    <source>
        <dbReference type="EMBL" id="PNP48416.1"/>
    </source>
</evidence>
<dbReference type="AlphaFoldDB" id="A0A2K0TSC5"/>
<dbReference type="Proteomes" id="UP000236546">
    <property type="component" value="Unassembled WGS sequence"/>
</dbReference>
<comment type="caution">
    <text evidence="1">The sequence shown here is derived from an EMBL/GenBank/DDBJ whole genome shotgun (WGS) entry which is preliminary data.</text>
</comment>
<dbReference type="OrthoDB" id="10364358at2759"/>
<reference evidence="1 2" key="1">
    <citation type="submission" date="2017-02" db="EMBL/GenBank/DDBJ databases">
        <title>Genomes of Trichoderma spp. with biocontrol activity.</title>
        <authorList>
            <person name="Gardiner D."/>
            <person name="Kazan K."/>
            <person name="Vos C."/>
            <person name="Harvey P."/>
        </authorList>
    </citation>
    <scope>NUCLEOTIDE SEQUENCE [LARGE SCALE GENOMIC DNA]</scope>
    <source>
        <strain evidence="1 2">A5MH</strain>
    </source>
</reference>
<accession>A0A2K0TSC5</accession>
<organism evidence="1 2">
    <name type="scientific">Trichoderma gamsii</name>
    <dbReference type="NCBI Taxonomy" id="398673"/>
    <lineage>
        <taxon>Eukaryota</taxon>
        <taxon>Fungi</taxon>
        <taxon>Dikarya</taxon>
        <taxon>Ascomycota</taxon>
        <taxon>Pezizomycotina</taxon>
        <taxon>Sordariomycetes</taxon>
        <taxon>Hypocreomycetidae</taxon>
        <taxon>Hypocreales</taxon>
        <taxon>Hypocreaceae</taxon>
        <taxon>Trichoderma</taxon>
    </lineage>
</organism>
<proteinExistence type="predicted"/>
<name>A0A2K0TSC5_9HYPO</name>
<dbReference type="EMBL" id="MTYH01000007">
    <property type="protein sequence ID" value="PNP48416.1"/>
    <property type="molecule type" value="Genomic_DNA"/>
</dbReference>